<evidence type="ECO:0008006" key="3">
    <source>
        <dbReference type="Google" id="ProtNLM"/>
    </source>
</evidence>
<dbReference type="Proteomes" id="UP000721236">
    <property type="component" value="Unassembled WGS sequence"/>
</dbReference>
<name>A0ABN7XZN5_9BURK</name>
<gene>
    <name evidence="1" type="ORF">LMG21510_00439</name>
</gene>
<evidence type="ECO:0000313" key="1">
    <source>
        <dbReference type="EMBL" id="CAG9166578.1"/>
    </source>
</evidence>
<dbReference type="EMBL" id="CAJZAH010000001">
    <property type="protein sequence ID" value="CAG9166578.1"/>
    <property type="molecule type" value="Genomic_DNA"/>
</dbReference>
<dbReference type="InterPro" id="IPR029039">
    <property type="entry name" value="Flavoprotein-like_sf"/>
</dbReference>
<evidence type="ECO:0000313" key="2">
    <source>
        <dbReference type="Proteomes" id="UP000721236"/>
    </source>
</evidence>
<reference evidence="1 2" key="1">
    <citation type="submission" date="2021-08" db="EMBL/GenBank/DDBJ databases">
        <authorList>
            <person name="Peeters C."/>
        </authorList>
    </citation>
    <scope>NUCLEOTIDE SEQUENCE [LARGE SCALE GENOMIC DNA]</scope>
    <source>
        <strain evidence="1 2">LMG 21510</strain>
    </source>
</reference>
<comment type="caution">
    <text evidence="1">The sequence shown here is derived from an EMBL/GenBank/DDBJ whole genome shotgun (WGS) entry which is preliminary data.</text>
</comment>
<dbReference type="Gene3D" id="3.40.50.360">
    <property type="match status" value="1"/>
</dbReference>
<keyword evidence="2" id="KW-1185">Reference proteome</keyword>
<proteinExistence type="predicted"/>
<organism evidence="1 2">
    <name type="scientific">Cupriavidus respiraculi</name>
    <dbReference type="NCBI Taxonomy" id="195930"/>
    <lineage>
        <taxon>Bacteria</taxon>
        <taxon>Pseudomonadati</taxon>
        <taxon>Pseudomonadota</taxon>
        <taxon>Betaproteobacteria</taxon>
        <taxon>Burkholderiales</taxon>
        <taxon>Burkholderiaceae</taxon>
        <taxon>Cupriavidus</taxon>
    </lineage>
</organism>
<protein>
    <recommendedName>
        <fullName evidence="3">Flavodoxin</fullName>
    </recommendedName>
</protein>
<accession>A0ABN7XZN5</accession>
<dbReference type="RefSeq" id="WP_224039323.1">
    <property type="nucleotide sequence ID" value="NZ_CAJZAH010000001.1"/>
</dbReference>
<dbReference type="SUPFAM" id="SSF52218">
    <property type="entry name" value="Flavoproteins"/>
    <property type="match status" value="1"/>
</dbReference>
<sequence length="178" mass="19145">MTRAIVYYSRTGTSRKVAEALAARTGWPLAEVADATSRAGLPGDLRCVIDALLRRRVAYRYGGPPLQECDHVVVIAPVWVGRLAAPMRSFLAASAASKPLRARVSAVCVMAARGGFRAEADVAQLTGQNPAPALLLLERDVLSGEAAADIDDFVRALRLEDSEPKHQERAVWLSPSEP</sequence>